<accession>A0A136Q180</accession>
<evidence type="ECO:0000256" key="5">
    <source>
        <dbReference type="ARBA" id="ARBA00022989"/>
    </source>
</evidence>
<organism evidence="9 10">
    <name type="scientific">Christensenella minuta</name>
    <dbReference type="NCBI Taxonomy" id="626937"/>
    <lineage>
        <taxon>Bacteria</taxon>
        <taxon>Bacillati</taxon>
        <taxon>Bacillota</taxon>
        <taxon>Clostridia</taxon>
        <taxon>Christensenellales</taxon>
        <taxon>Christensenellaceae</taxon>
        <taxon>Christensenella</taxon>
    </lineage>
</organism>
<feature type="transmembrane region" description="Helical" evidence="8">
    <location>
        <begin position="208"/>
        <end position="234"/>
    </location>
</feature>
<feature type="transmembrane region" description="Helical" evidence="8">
    <location>
        <begin position="32"/>
        <end position="54"/>
    </location>
</feature>
<dbReference type="STRING" id="626937.HMPREF3293_02520"/>
<dbReference type="InterPro" id="IPR005661">
    <property type="entry name" value="OadB_MmdB"/>
</dbReference>
<feature type="transmembrane region" description="Helical" evidence="8">
    <location>
        <begin position="60"/>
        <end position="84"/>
    </location>
</feature>
<feature type="transmembrane region" description="Helical" evidence="8">
    <location>
        <begin position="96"/>
        <end position="121"/>
    </location>
</feature>
<feature type="transmembrane region" description="Helical" evidence="8">
    <location>
        <begin position="6"/>
        <end position="25"/>
    </location>
</feature>
<feature type="transmembrane region" description="Helical" evidence="8">
    <location>
        <begin position="279"/>
        <end position="303"/>
    </location>
</feature>
<evidence type="ECO:0000313" key="9">
    <source>
        <dbReference type="EMBL" id="KXK64441.1"/>
    </source>
</evidence>
<evidence type="ECO:0000256" key="7">
    <source>
        <dbReference type="PIRNR" id="PIRNR015658"/>
    </source>
</evidence>
<evidence type="ECO:0000256" key="6">
    <source>
        <dbReference type="ARBA" id="ARBA00023136"/>
    </source>
</evidence>
<feature type="transmembrane region" description="Helical" evidence="8">
    <location>
        <begin position="346"/>
        <end position="372"/>
    </location>
</feature>
<evidence type="ECO:0000256" key="1">
    <source>
        <dbReference type="ARBA" id="ARBA00004651"/>
    </source>
</evidence>
<dbReference type="PIRSF" id="PIRSF015658">
    <property type="entry name" value="MmdB_OadB"/>
    <property type="match status" value="1"/>
</dbReference>
<dbReference type="Pfam" id="PF03977">
    <property type="entry name" value="OAD_beta"/>
    <property type="match status" value="1"/>
</dbReference>
<dbReference type="Proteomes" id="UP000070366">
    <property type="component" value="Unassembled WGS sequence"/>
</dbReference>
<dbReference type="RefSeq" id="WP_066522091.1">
    <property type="nucleotide sequence ID" value="NZ_CABMOF010000007.1"/>
</dbReference>
<evidence type="ECO:0000256" key="8">
    <source>
        <dbReference type="SAM" id="Phobius"/>
    </source>
</evidence>
<keyword evidence="2 7" id="KW-1003">Cell membrane</keyword>
<comment type="subcellular location">
    <subcellularLocation>
        <location evidence="1">Cell membrane</location>
        <topology evidence="1">Multi-pass membrane protein</topology>
    </subcellularLocation>
</comment>
<feature type="transmembrane region" description="Helical" evidence="8">
    <location>
        <begin position="255"/>
        <end position="273"/>
    </location>
</feature>
<proteinExistence type="predicted"/>
<dbReference type="KEGG" id="cmiu:B1H56_00820"/>
<name>A0A136Q180_9FIRM</name>
<dbReference type="GO" id="GO:0016829">
    <property type="term" value="F:lyase activity"/>
    <property type="evidence" value="ECO:0007669"/>
    <property type="project" value="InterPro"/>
</dbReference>
<dbReference type="PATRIC" id="fig|626937.4.peg.2478"/>
<reference evidence="9 10" key="1">
    <citation type="submission" date="2016-02" db="EMBL/GenBank/DDBJ databases">
        <authorList>
            <person name="Wen L."/>
            <person name="He K."/>
            <person name="Yang H."/>
        </authorList>
    </citation>
    <scope>NUCLEOTIDE SEQUENCE [LARGE SCALE GENOMIC DNA]</scope>
    <source>
        <strain evidence="9 10">DSM 22607</strain>
    </source>
</reference>
<keyword evidence="6 7" id="KW-0472">Membrane</keyword>
<gene>
    <name evidence="9" type="ORF">HMPREF3293_02520</name>
</gene>
<keyword evidence="3 8" id="KW-0812">Transmembrane</keyword>
<evidence type="ECO:0000256" key="3">
    <source>
        <dbReference type="ARBA" id="ARBA00022692"/>
    </source>
</evidence>
<evidence type="ECO:0000256" key="2">
    <source>
        <dbReference type="ARBA" id="ARBA00022475"/>
    </source>
</evidence>
<keyword evidence="4" id="KW-1278">Translocase</keyword>
<dbReference type="GO" id="GO:0005886">
    <property type="term" value="C:plasma membrane"/>
    <property type="evidence" value="ECO:0007669"/>
    <property type="project" value="UniProtKB-SubCell"/>
</dbReference>
<dbReference type="AlphaFoldDB" id="A0A136Q180"/>
<keyword evidence="7" id="KW-0739">Sodium transport</keyword>
<dbReference type="GO" id="GO:0006814">
    <property type="term" value="P:sodium ion transport"/>
    <property type="evidence" value="ECO:0007669"/>
    <property type="project" value="UniProtKB-UniRule"/>
</dbReference>
<keyword evidence="7" id="KW-0813">Transport</keyword>
<dbReference type="NCBIfam" id="TIGR01109">
    <property type="entry name" value="Na_pump_decarbB"/>
    <property type="match status" value="1"/>
</dbReference>
<keyword evidence="10" id="KW-1185">Reference proteome</keyword>
<keyword evidence="5 8" id="KW-1133">Transmembrane helix</keyword>
<keyword evidence="7" id="KW-0406">Ion transport</keyword>
<evidence type="ECO:0000256" key="4">
    <source>
        <dbReference type="ARBA" id="ARBA00022967"/>
    </source>
</evidence>
<comment type="caution">
    <text evidence="9">The sequence shown here is derived from an EMBL/GenBank/DDBJ whole genome shotgun (WGS) entry which is preliminary data.</text>
</comment>
<dbReference type="EMBL" id="LSZW01000064">
    <property type="protein sequence ID" value="KXK64441.1"/>
    <property type="molecule type" value="Genomic_DNA"/>
</dbReference>
<dbReference type="OrthoDB" id="9783838at2"/>
<dbReference type="PANTHER" id="PTHR35806">
    <property type="entry name" value="OXALOACETATE DECARBOXYLASE BETA CHAIN 2"/>
    <property type="match status" value="1"/>
</dbReference>
<evidence type="ECO:0000313" key="10">
    <source>
        <dbReference type="Proteomes" id="UP000070366"/>
    </source>
</evidence>
<protein>
    <submittedName>
        <fullName evidence="9">Glutaconyl-CoA decarboxylase subunit beta</fullName>
    </submittedName>
</protein>
<sequence length="373" mass="39421">MGLLELSFGQVVMIGISFVLIYLAIVKKYEPLLLLPLAFGMFIANIPVSGLSVYDEGGLMYYLYQGIQLGIYPPLIFLCIGAMTDFSPLISSPKSALIGLGGQLGIFVALGGALLLSGWLAPVIPGFDGFTFRQAASIGMIGSSDGPTSIYLSELLAPELLPTIAIAAYSYMALVPLIQPPIMRALTTQKERVIEMPVPNKVSKKKRILFPIIVTLATLLLVPSAGPLVAMLMLGNLIRESGAAKRLVRALQNDLLSILTMLIGLSIGATATADRILNVQTILVIVLGLVAFCFGTVGGVLIAKIMNKATKGKVNPLIGNAGVSAMPMAARVSQKMARRYNPHNHLLMHAMGPIVASTVGSAVIAGIFIAMFG</sequence>
<keyword evidence="7" id="KW-0915">Sodium</keyword>
<dbReference type="PANTHER" id="PTHR35806:SF1">
    <property type="entry name" value="OXALOACETATE DECARBOXYLASE BETA CHAIN 2"/>
    <property type="match status" value="1"/>
</dbReference>